<reference evidence="5" key="1">
    <citation type="submission" date="2022-12" db="EMBL/GenBank/DDBJ databases">
        <title>Clostridium sp. nov., isolated from industrial wastewater.</title>
        <authorList>
            <person name="Jiayan W."/>
        </authorList>
    </citation>
    <scope>NUCLEOTIDE SEQUENCE</scope>
    <source>
        <strain evidence="5">ZC22-4</strain>
    </source>
</reference>
<protein>
    <submittedName>
        <fullName evidence="5">ATP-binding protein</fullName>
    </submittedName>
</protein>
<evidence type="ECO:0000256" key="2">
    <source>
        <dbReference type="ARBA" id="ARBA00023004"/>
    </source>
</evidence>
<keyword evidence="2" id="KW-0408">Iron</keyword>
<comment type="caution">
    <text evidence="5">The sequence shown here is derived from an EMBL/GenBank/DDBJ whole genome shotgun (WGS) entry which is preliminary data.</text>
</comment>
<evidence type="ECO:0000259" key="4">
    <source>
        <dbReference type="PROSITE" id="PS51379"/>
    </source>
</evidence>
<dbReference type="PROSITE" id="PS00198">
    <property type="entry name" value="4FE4S_FER_1"/>
    <property type="match status" value="1"/>
</dbReference>
<dbReference type="InterPro" id="IPR002586">
    <property type="entry name" value="CobQ/CobB/MinD/ParA_Nub-bd_dom"/>
</dbReference>
<keyword evidence="6" id="KW-1185">Reference proteome</keyword>
<dbReference type="Gene3D" id="3.30.70.20">
    <property type="match status" value="1"/>
</dbReference>
<sequence>MELVVLSGKGGTGKTTIATALSEIIGDVNRIDCDVDAPNLYLFYEGENIEKREFIGGKKAIIDRNLCIKCGKCESTCRFNAIENFKINSFLCEGCGACTLICPANAIKSEEEKIADTFITKLDKGIISRAEMGIGSDGSGKLITFLRKEEKRFSKDADLTIIDASPGIGCPVISSITGSNVALVVTEPTKSGLEDLTRVVSLCEHFGVFTMVCINKWDINEDMAKEIEDFIEKKNLSLVGKIPYDDTVMKSINELRPITYYEESIANKAIKDMWLNIKFRLNTQK</sequence>
<dbReference type="GO" id="GO:0005524">
    <property type="term" value="F:ATP binding"/>
    <property type="evidence" value="ECO:0007669"/>
    <property type="project" value="UniProtKB-KW"/>
</dbReference>
<organism evidence="5 6">
    <name type="scientific">Clostridium brassicae</name>
    <dbReference type="NCBI Taxonomy" id="2999072"/>
    <lineage>
        <taxon>Bacteria</taxon>
        <taxon>Bacillati</taxon>
        <taxon>Bacillota</taxon>
        <taxon>Clostridia</taxon>
        <taxon>Eubacteriales</taxon>
        <taxon>Clostridiaceae</taxon>
        <taxon>Clostridium</taxon>
    </lineage>
</organism>
<dbReference type="SUPFAM" id="SSF52540">
    <property type="entry name" value="P-loop containing nucleoside triphosphate hydrolases"/>
    <property type="match status" value="1"/>
</dbReference>
<keyword evidence="3" id="KW-0411">Iron-sulfur</keyword>
<keyword evidence="5" id="KW-0547">Nucleotide-binding</keyword>
<dbReference type="PROSITE" id="PS51379">
    <property type="entry name" value="4FE4S_FER_2"/>
    <property type="match status" value="2"/>
</dbReference>
<dbReference type="RefSeq" id="WP_268062471.1">
    <property type="nucleotide sequence ID" value="NZ_JAPQFJ010000019.1"/>
</dbReference>
<proteinExistence type="predicted"/>
<evidence type="ECO:0000313" key="6">
    <source>
        <dbReference type="Proteomes" id="UP001144612"/>
    </source>
</evidence>
<gene>
    <name evidence="5" type="ORF">OW729_15540</name>
</gene>
<evidence type="ECO:0000313" key="5">
    <source>
        <dbReference type="EMBL" id="MCY6960034.1"/>
    </source>
</evidence>
<name>A0ABT4DG81_9CLOT</name>
<dbReference type="InterPro" id="IPR027417">
    <property type="entry name" value="P-loop_NTPase"/>
</dbReference>
<feature type="domain" description="4Fe-4S ferredoxin-type" evidence="4">
    <location>
        <begin position="58"/>
        <end position="82"/>
    </location>
</feature>
<dbReference type="EMBL" id="JAPQFJ010000019">
    <property type="protein sequence ID" value="MCY6960034.1"/>
    <property type="molecule type" value="Genomic_DNA"/>
</dbReference>
<feature type="domain" description="4Fe-4S ferredoxin-type" evidence="4">
    <location>
        <begin position="83"/>
        <end position="112"/>
    </location>
</feature>
<dbReference type="CDD" id="cd03110">
    <property type="entry name" value="SIMIBI_bact_arch"/>
    <property type="match status" value="1"/>
</dbReference>
<dbReference type="InterPro" id="IPR017900">
    <property type="entry name" value="4Fe4S_Fe_S_CS"/>
</dbReference>
<dbReference type="PANTHER" id="PTHR43534">
    <property type="entry name" value="MIND SUPERFAMILY P-LOOP ATPASE CONTAINING AN INSERTED FERREDOXIN DOMAIN"/>
    <property type="match status" value="1"/>
</dbReference>
<dbReference type="PANTHER" id="PTHR43534:SF1">
    <property type="entry name" value="4FE-4S CLUSTER CONTAINING PARA FAMILY ATPASE PROTEIN"/>
    <property type="match status" value="1"/>
</dbReference>
<keyword evidence="5" id="KW-0067">ATP-binding</keyword>
<dbReference type="Pfam" id="PF01656">
    <property type="entry name" value="CbiA"/>
    <property type="match status" value="1"/>
</dbReference>
<dbReference type="Proteomes" id="UP001144612">
    <property type="component" value="Unassembled WGS sequence"/>
</dbReference>
<dbReference type="InterPro" id="IPR017896">
    <property type="entry name" value="4Fe4S_Fe-S-bd"/>
</dbReference>
<dbReference type="Gene3D" id="3.40.50.300">
    <property type="entry name" value="P-loop containing nucleotide triphosphate hydrolases"/>
    <property type="match status" value="1"/>
</dbReference>
<evidence type="ECO:0000256" key="3">
    <source>
        <dbReference type="ARBA" id="ARBA00023014"/>
    </source>
</evidence>
<dbReference type="Pfam" id="PF00037">
    <property type="entry name" value="Fer4"/>
    <property type="match status" value="2"/>
</dbReference>
<accession>A0ABT4DG81</accession>
<keyword evidence="1" id="KW-0479">Metal-binding</keyword>
<evidence type="ECO:0000256" key="1">
    <source>
        <dbReference type="ARBA" id="ARBA00022723"/>
    </source>
</evidence>